<evidence type="ECO:0000313" key="2">
    <source>
        <dbReference type="EMBL" id="PJO67070.1"/>
    </source>
</evidence>
<protein>
    <submittedName>
        <fullName evidence="2">Ubiquinol oxidase subunit II</fullName>
    </submittedName>
</protein>
<proteinExistence type="predicted"/>
<feature type="region of interest" description="Disordered" evidence="1">
    <location>
        <begin position="1"/>
        <end position="41"/>
    </location>
</feature>
<evidence type="ECO:0000256" key="1">
    <source>
        <dbReference type="SAM" id="MobiDB-lite"/>
    </source>
</evidence>
<comment type="caution">
    <text evidence="2">The sequence shown here is derived from an EMBL/GenBank/DDBJ whole genome shotgun (WGS) entry which is preliminary data.</text>
</comment>
<dbReference type="EMBL" id="PHRB01000004">
    <property type="protein sequence ID" value="PJO67070.1"/>
    <property type="molecule type" value="Genomic_DNA"/>
</dbReference>
<reference evidence="2 3" key="1">
    <citation type="submission" date="2017-11" db="EMBL/GenBank/DDBJ databases">
        <title>Molecular characterization of Burkholderia pseudomallei and closely related isolates from Vietnam.</title>
        <authorList>
            <person name="Ustinov D.V."/>
            <person name="Antonov A.S."/>
            <person name="Avdusheva E.F."/>
            <person name="Shpak I.M."/>
            <person name="Zakharova I.B."/>
            <person name="Thi L.A."/>
            <person name="Teteryatnikova N."/>
            <person name="Lopasteyskaya Y.A."/>
            <person name="Kuzyutina J.A."/>
            <person name="Ngo T.N."/>
            <person name="Victorov D.V."/>
        </authorList>
    </citation>
    <scope>NUCLEOTIDE SEQUENCE [LARGE SCALE GENOMIC DNA]</scope>
    <source>
        <strain evidence="2 3">V1512</strain>
    </source>
</reference>
<dbReference type="RefSeq" id="WP_004190437.1">
    <property type="nucleotide sequence ID" value="NZ_AP028072.1"/>
</dbReference>
<evidence type="ECO:0000313" key="3">
    <source>
        <dbReference type="Proteomes" id="UP000231878"/>
    </source>
</evidence>
<dbReference type="Proteomes" id="UP000231878">
    <property type="component" value="Unassembled WGS sequence"/>
</dbReference>
<sequence length="41" mass="4514">MARRETAEGGAIRHVGTPSGIGRNETSNRRRGRPVHRAKAF</sequence>
<gene>
    <name evidence="2" type="ORF">CWD88_06155</name>
</gene>
<accession>A0AAX0UFD9</accession>
<dbReference type="AlphaFoldDB" id="A0AAX0UFD9"/>
<name>A0AAX0UFD9_BURPE</name>
<organism evidence="2 3">
    <name type="scientific">Burkholderia pseudomallei</name>
    <name type="common">Pseudomonas pseudomallei</name>
    <dbReference type="NCBI Taxonomy" id="28450"/>
    <lineage>
        <taxon>Bacteria</taxon>
        <taxon>Pseudomonadati</taxon>
        <taxon>Pseudomonadota</taxon>
        <taxon>Betaproteobacteria</taxon>
        <taxon>Burkholderiales</taxon>
        <taxon>Burkholderiaceae</taxon>
        <taxon>Burkholderia</taxon>
        <taxon>pseudomallei group</taxon>
    </lineage>
</organism>
<dbReference type="GeneID" id="93064104"/>
<feature type="compositionally biased region" description="Basic residues" evidence="1">
    <location>
        <begin position="29"/>
        <end position="41"/>
    </location>
</feature>